<evidence type="ECO:0000313" key="2">
    <source>
        <dbReference type="Proteomes" id="UP000094849"/>
    </source>
</evidence>
<name>A0A1E2USR1_9GAMM</name>
<organism evidence="1 2">
    <name type="scientific">Candidatus Thiodiazotropha endoloripes</name>
    <dbReference type="NCBI Taxonomy" id="1818881"/>
    <lineage>
        <taxon>Bacteria</taxon>
        <taxon>Pseudomonadati</taxon>
        <taxon>Pseudomonadota</taxon>
        <taxon>Gammaproteobacteria</taxon>
        <taxon>Chromatiales</taxon>
        <taxon>Sedimenticolaceae</taxon>
        <taxon>Candidatus Thiodiazotropha</taxon>
    </lineage>
</organism>
<protein>
    <submittedName>
        <fullName evidence="1">Uncharacterized protein</fullName>
    </submittedName>
</protein>
<dbReference type="EMBL" id="LVJZ01000003">
    <property type="protein sequence ID" value="ODB97701.1"/>
    <property type="molecule type" value="Genomic_DNA"/>
</dbReference>
<comment type="caution">
    <text evidence="1">The sequence shown here is derived from an EMBL/GenBank/DDBJ whole genome shotgun (WGS) entry which is preliminary data.</text>
</comment>
<dbReference type="AlphaFoldDB" id="A0A1E2USR1"/>
<proteinExistence type="predicted"/>
<dbReference type="Proteomes" id="UP000094849">
    <property type="component" value="Unassembled WGS sequence"/>
</dbReference>
<reference evidence="1 2" key="1">
    <citation type="submission" date="2016-03" db="EMBL/GenBank/DDBJ databases">
        <title>Chemosynthetic sulphur-oxidizing symbionts of marine invertebrate animals are capable of nitrogen fixation.</title>
        <authorList>
            <person name="Petersen J.M."/>
            <person name="Kemper A."/>
            <person name="Gruber-Vodicka H."/>
            <person name="Cardini U."/>
            <person name="Geest Mvander."/>
            <person name="Kleiner M."/>
            <person name="Bulgheresi S."/>
            <person name="Fussmann M."/>
            <person name="Herbold C."/>
            <person name="Seah B.K.B."/>
            <person name="Antony C.Paul."/>
            <person name="Liu D."/>
            <person name="Belitz A."/>
            <person name="Weber M."/>
        </authorList>
    </citation>
    <scope>NUCLEOTIDE SEQUENCE [LARGE SCALE GENOMIC DNA]</scope>
    <source>
        <strain evidence="1">G_D</strain>
    </source>
</reference>
<dbReference type="RefSeq" id="WP_069005559.1">
    <property type="nucleotide sequence ID" value="NZ_LVJW01000003.1"/>
</dbReference>
<keyword evidence="2" id="KW-1185">Reference proteome</keyword>
<gene>
    <name evidence="1" type="ORF">A3196_13585</name>
</gene>
<sequence>MAASRFLVIHYLDGTSETFTFPKQAKDHYDLMGKLNDAMKADRLVIEADGHLNIIPLSAIKRLQFSPAPETLPGEVIKQASLNP</sequence>
<dbReference type="OrthoDB" id="6895677at2"/>
<accession>A0A1E2USR1</accession>
<evidence type="ECO:0000313" key="1">
    <source>
        <dbReference type="EMBL" id="ODB97701.1"/>
    </source>
</evidence>